<feature type="domain" description="Disease resistance protein At4g27190-like leucine-rich repeats" evidence="6">
    <location>
        <begin position="718"/>
        <end position="793"/>
    </location>
</feature>
<evidence type="ECO:0000256" key="2">
    <source>
        <dbReference type="ARBA" id="ARBA00022741"/>
    </source>
</evidence>
<evidence type="ECO:0000313" key="8">
    <source>
        <dbReference type="Proteomes" id="UP001472677"/>
    </source>
</evidence>
<keyword evidence="8" id="KW-1185">Reference proteome</keyword>
<dbReference type="InterPro" id="IPR050905">
    <property type="entry name" value="Plant_NBS-LRR"/>
</dbReference>
<dbReference type="SUPFAM" id="SSF52058">
    <property type="entry name" value="L domain-like"/>
    <property type="match status" value="1"/>
</dbReference>
<evidence type="ECO:0008006" key="9">
    <source>
        <dbReference type="Google" id="ProtNLM"/>
    </source>
</evidence>
<dbReference type="PANTHER" id="PTHR33463">
    <property type="entry name" value="NB-ARC DOMAIN-CONTAINING PROTEIN-RELATED"/>
    <property type="match status" value="1"/>
</dbReference>
<keyword evidence="4" id="KW-0067">ATP-binding</keyword>
<evidence type="ECO:0000256" key="3">
    <source>
        <dbReference type="ARBA" id="ARBA00022821"/>
    </source>
</evidence>
<dbReference type="InterPro" id="IPR032675">
    <property type="entry name" value="LRR_dom_sf"/>
</dbReference>
<organism evidence="7 8">
    <name type="scientific">Hibiscus sabdariffa</name>
    <name type="common">roselle</name>
    <dbReference type="NCBI Taxonomy" id="183260"/>
    <lineage>
        <taxon>Eukaryota</taxon>
        <taxon>Viridiplantae</taxon>
        <taxon>Streptophyta</taxon>
        <taxon>Embryophyta</taxon>
        <taxon>Tracheophyta</taxon>
        <taxon>Spermatophyta</taxon>
        <taxon>Magnoliopsida</taxon>
        <taxon>eudicotyledons</taxon>
        <taxon>Gunneridae</taxon>
        <taxon>Pentapetalae</taxon>
        <taxon>rosids</taxon>
        <taxon>malvids</taxon>
        <taxon>Malvales</taxon>
        <taxon>Malvaceae</taxon>
        <taxon>Malvoideae</taxon>
        <taxon>Hibiscus</taxon>
    </lineage>
</organism>
<dbReference type="Proteomes" id="UP001472677">
    <property type="component" value="Unassembled WGS sequence"/>
</dbReference>
<dbReference type="InterPro" id="IPR002182">
    <property type="entry name" value="NB-ARC"/>
</dbReference>
<dbReference type="EMBL" id="JBBPBM010000066">
    <property type="protein sequence ID" value="KAK8514635.1"/>
    <property type="molecule type" value="Genomic_DNA"/>
</dbReference>
<dbReference type="Gene3D" id="3.40.50.300">
    <property type="entry name" value="P-loop containing nucleotide triphosphate hydrolases"/>
    <property type="match status" value="1"/>
</dbReference>
<evidence type="ECO:0000256" key="4">
    <source>
        <dbReference type="ARBA" id="ARBA00022840"/>
    </source>
</evidence>
<dbReference type="InterPro" id="IPR042197">
    <property type="entry name" value="Apaf_helical"/>
</dbReference>
<evidence type="ECO:0000313" key="7">
    <source>
        <dbReference type="EMBL" id="KAK8514635.1"/>
    </source>
</evidence>
<dbReference type="InterPro" id="IPR027417">
    <property type="entry name" value="P-loop_NTPase"/>
</dbReference>
<proteinExistence type="inferred from homology"/>
<dbReference type="PRINTS" id="PR00364">
    <property type="entry name" value="DISEASERSIST"/>
</dbReference>
<comment type="caution">
    <text evidence="7">The sequence shown here is derived from an EMBL/GenBank/DDBJ whole genome shotgun (WGS) entry which is preliminary data.</text>
</comment>
<feature type="domain" description="NB-ARC" evidence="5">
    <location>
        <begin position="171"/>
        <end position="330"/>
    </location>
</feature>
<evidence type="ECO:0000256" key="1">
    <source>
        <dbReference type="ARBA" id="ARBA00008894"/>
    </source>
</evidence>
<keyword evidence="3" id="KW-0611">Plant defense</keyword>
<evidence type="ECO:0000259" key="6">
    <source>
        <dbReference type="Pfam" id="PF23247"/>
    </source>
</evidence>
<feature type="domain" description="Disease resistance protein At4g27190-like leucine-rich repeats" evidence="6">
    <location>
        <begin position="853"/>
        <end position="1004"/>
    </location>
</feature>
<dbReference type="InterPro" id="IPR057135">
    <property type="entry name" value="At4g27190-like_LRR"/>
</dbReference>
<name>A0ABR2C5I3_9ROSI</name>
<reference evidence="7 8" key="1">
    <citation type="journal article" date="2024" name="G3 (Bethesda)">
        <title>Genome assembly of Hibiscus sabdariffa L. provides insights into metabolisms of medicinal natural products.</title>
        <authorList>
            <person name="Kim T."/>
        </authorList>
    </citation>
    <scope>NUCLEOTIDE SEQUENCE [LARGE SCALE GENOMIC DNA]</scope>
    <source>
        <strain evidence="7">TK-2024</strain>
        <tissue evidence="7">Old leaves</tissue>
    </source>
</reference>
<protein>
    <recommendedName>
        <fullName evidence="9">AAA+ ATPase domain-containing protein</fullName>
    </recommendedName>
</protein>
<dbReference type="SUPFAM" id="SSF52540">
    <property type="entry name" value="P-loop containing nucleoside triphosphate hydrolases"/>
    <property type="match status" value="1"/>
</dbReference>
<dbReference type="Pfam" id="PF00931">
    <property type="entry name" value="NB-ARC"/>
    <property type="match status" value="1"/>
</dbReference>
<dbReference type="Gene3D" id="1.10.8.430">
    <property type="entry name" value="Helical domain of apoptotic protease-activating factors"/>
    <property type="match status" value="1"/>
</dbReference>
<evidence type="ECO:0000259" key="5">
    <source>
        <dbReference type="Pfam" id="PF00931"/>
    </source>
</evidence>
<accession>A0ABR2C5I3</accession>
<dbReference type="PANTHER" id="PTHR33463:SF149">
    <property type="entry name" value="NB-ARC DOMAIN-CONTAINING PROTEIN"/>
    <property type="match status" value="1"/>
</dbReference>
<sequence>MEVFISIVGSLVGKAAEYTVDPAARQLSYLFKPRTKFLNLHSKVQDLKDARERLQQSVDSANRNGEVIFDDVQRWLTEVNEKISEQAATQLQEDEEKAIKRCFMGFCPDFKSRYHFSKKADREANAIAQLLTKNDAFNVVGYLPSVEVMDIIRPIKKYEAFGSRTAAFDGVMAALEDETVSIIGVYGMGGVGKTTLVKEVAGPAREKLSFDEVVFVAVTQTPNTVNIQNKMANQLGLDLEKDSSVEVRAARVRNRLKNAKKVLVILDDIWEKQELDTLGIPLADEHKGCKILMTSRKYVVLKSMDSQEELRIDSLNEEEAWNLFKNVAGHFVERPDLQSTAKKVAQKCAGLPLALTTVANALKHKENLYEWNDALEQLKPSEKNFQVIQDEAYSAIELSYKYLKSEELKSTFLLCSIMGHDAAIQDLQKHCRGLRLFHGLDTMEKVRNRVLTLVGELKDSSLLLAGSTPERFDMHDVVCDVAISIASRDRRWLALRKEDVFEEWSIEDTMRNSELVSLKYAKVSQLPDELECPNLTFFSTHGTVEVPDNFFKRMQTLKVLEFASPGFTSLPSSIGSLKSLCALHLIDCDLKNIVILGGLRKLEILDLRRSRMKILPEEIGQITGLKLLDLSECSRLEVISPNVLSNLSRLEELYLYNSFDKWEVEGIENPRSNASLVELHHLSHLTSLELHIPNVEAIPENNLFSEKMERFKISIGDKKWGWIKLLLRKTQSLCLDGMKDVVEMQMFYHPNVESFGQLRFIEVKNCNMLQNLFSSSIVKRLCQLEKLEVSNCENFIGLVVEKEEIDENDILEFNKLRILKLNQLNRFNGLWYSKNTLQLSACLFDKKVNFPVLEELEIRGMDNLERLWADQLVEHSFSKLTSIDLRDCPKLMNVFPLSMLTRLQRLERLVIWNCPSVEEIISEEGCISSSSSGISSLSLQFIQSDVEFSNLTSLFLLKLPNLKSIHHKKMLTINWPSLKKLRMGGCEKVEIVFAASGESSSQQLLFWLDEVSS</sequence>
<gene>
    <name evidence="7" type="ORF">V6N12_057533</name>
</gene>
<dbReference type="Pfam" id="PF23247">
    <property type="entry name" value="LRR_RPS2"/>
    <property type="match status" value="2"/>
</dbReference>
<keyword evidence="2" id="KW-0547">Nucleotide-binding</keyword>
<dbReference type="Gene3D" id="3.80.10.10">
    <property type="entry name" value="Ribonuclease Inhibitor"/>
    <property type="match status" value="3"/>
</dbReference>
<comment type="similarity">
    <text evidence="1">Belongs to the disease resistance NB-LRR family.</text>
</comment>